<dbReference type="SUPFAM" id="SSF54637">
    <property type="entry name" value="Thioesterase/thiol ester dehydrase-isomerase"/>
    <property type="match status" value="1"/>
</dbReference>
<dbReference type="EMBL" id="BSYI01000005">
    <property type="protein sequence ID" value="GMG81761.1"/>
    <property type="molecule type" value="Genomic_DNA"/>
</dbReference>
<protein>
    <recommendedName>
        <fullName evidence="3">Thioesterase</fullName>
    </recommendedName>
</protein>
<dbReference type="Pfam" id="PF13279">
    <property type="entry name" value="4HBT_2"/>
    <property type="match status" value="1"/>
</dbReference>
<dbReference type="InterPro" id="IPR029069">
    <property type="entry name" value="HotDog_dom_sf"/>
</dbReference>
<evidence type="ECO:0000313" key="1">
    <source>
        <dbReference type="EMBL" id="GMG81761.1"/>
    </source>
</evidence>
<accession>A0ABQ6LH57</accession>
<gene>
    <name evidence="1" type="ORF">LNKW23_09740</name>
</gene>
<dbReference type="RefSeq" id="WP_285670476.1">
    <property type="nucleotide sequence ID" value="NZ_BSYI01000005.1"/>
</dbReference>
<evidence type="ECO:0000313" key="2">
    <source>
        <dbReference type="Proteomes" id="UP001239909"/>
    </source>
</evidence>
<name>A0ABQ6LH57_9RHOB</name>
<evidence type="ECO:0008006" key="3">
    <source>
        <dbReference type="Google" id="ProtNLM"/>
    </source>
</evidence>
<reference evidence="1 2" key="1">
    <citation type="submission" date="2023-04" db="EMBL/GenBank/DDBJ databases">
        <title>Marinoamorphus aggregata gen. nov., sp. Nov., isolate from tissue of brittle star Ophioplocus japonicus.</title>
        <authorList>
            <person name="Kawano K."/>
            <person name="Sawayama S."/>
            <person name="Nakagawa S."/>
        </authorList>
    </citation>
    <scope>NUCLEOTIDE SEQUENCE [LARGE SCALE GENOMIC DNA]</scope>
    <source>
        <strain evidence="1 2">NKW23</strain>
    </source>
</reference>
<dbReference type="Gene3D" id="3.10.129.10">
    <property type="entry name" value="Hotdog Thioesterase"/>
    <property type="match status" value="1"/>
</dbReference>
<proteinExistence type="predicted"/>
<keyword evidence="2" id="KW-1185">Reference proteome</keyword>
<dbReference type="Proteomes" id="UP001239909">
    <property type="component" value="Unassembled WGS sequence"/>
</dbReference>
<organism evidence="1 2">
    <name type="scientific">Paralimibaculum aggregatum</name>
    <dbReference type="NCBI Taxonomy" id="3036245"/>
    <lineage>
        <taxon>Bacteria</taxon>
        <taxon>Pseudomonadati</taxon>
        <taxon>Pseudomonadota</taxon>
        <taxon>Alphaproteobacteria</taxon>
        <taxon>Rhodobacterales</taxon>
        <taxon>Paracoccaceae</taxon>
        <taxon>Paralimibaculum</taxon>
    </lineage>
</organism>
<sequence>MPLVVLEGAVPPDWADAGGRMRAAAACLAFAEASELALERLGLGVAYRAATGCLAEPAEARYRYRAALARGDAYRVLAWLDGADARRLALSHRMVSAGGRLAAEAEILLRHTERGGDRALPFPPEIRARLTRLAPSQAIRSFAA</sequence>
<comment type="caution">
    <text evidence="1">The sequence shown here is derived from an EMBL/GenBank/DDBJ whole genome shotgun (WGS) entry which is preliminary data.</text>
</comment>